<dbReference type="InterPro" id="IPR025665">
    <property type="entry name" value="Beta-barrel_OMP_2"/>
</dbReference>
<gene>
    <name evidence="3" type="ORF">Mucpa_6116</name>
</gene>
<organism evidence="3 4">
    <name type="scientific">Mucilaginibacter paludis DSM 18603</name>
    <dbReference type="NCBI Taxonomy" id="714943"/>
    <lineage>
        <taxon>Bacteria</taxon>
        <taxon>Pseudomonadati</taxon>
        <taxon>Bacteroidota</taxon>
        <taxon>Sphingobacteriia</taxon>
        <taxon>Sphingobacteriales</taxon>
        <taxon>Sphingobacteriaceae</taxon>
        <taxon>Mucilaginibacter</taxon>
    </lineage>
</organism>
<dbReference type="Proteomes" id="UP000002774">
    <property type="component" value="Chromosome"/>
</dbReference>
<evidence type="ECO:0000256" key="1">
    <source>
        <dbReference type="SAM" id="SignalP"/>
    </source>
</evidence>
<dbReference type="EMBL" id="CM001403">
    <property type="protein sequence ID" value="EHQ30174.1"/>
    <property type="molecule type" value="Genomic_DNA"/>
</dbReference>
<proteinExistence type="predicted"/>
<dbReference type="eggNOG" id="COG3637">
    <property type="taxonomic scope" value="Bacteria"/>
</dbReference>
<evidence type="ECO:0000313" key="4">
    <source>
        <dbReference type="Proteomes" id="UP000002774"/>
    </source>
</evidence>
<keyword evidence="4" id="KW-1185">Reference proteome</keyword>
<keyword evidence="1" id="KW-0732">Signal</keyword>
<dbReference type="HOGENOM" id="CLU_082049_5_1_10"/>
<accession>H1YDG5</accession>
<feature type="signal peptide" evidence="1">
    <location>
        <begin position="1"/>
        <end position="19"/>
    </location>
</feature>
<feature type="domain" description="Outer membrane protein beta-barrel" evidence="2">
    <location>
        <begin position="34"/>
        <end position="182"/>
    </location>
</feature>
<evidence type="ECO:0000259" key="2">
    <source>
        <dbReference type="Pfam" id="PF13568"/>
    </source>
</evidence>
<protein>
    <recommendedName>
        <fullName evidence="2">Outer membrane protein beta-barrel domain-containing protein</fullName>
    </recommendedName>
</protein>
<dbReference type="Pfam" id="PF13568">
    <property type="entry name" value="OMP_b-brl_2"/>
    <property type="match status" value="1"/>
</dbReference>
<dbReference type="OrthoDB" id="753334at2"/>
<reference evidence="3" key="1">
    <citation type="submission" date="2011-09" db="EMBL/GenBank/DDBJ databases">
        <title>The permanent draft genome of Mucilaginibacter paludis DSM 18603.</title>
        <authorList>
            <consortium name="US DOE Joint Genome Institute (JGI-PGF)"/>
            <person name="Lucas S."/>
            <person name="Han J."/>
            <person name="Lapidus A."/>
            <person name="Bruce D."/>
            <person name="Goodwin L."/>
            <person name="Pitluck S."/>
            <person name="Peters L."/>
            <person name="Kyrpides N."/>
            <person name="Mavromatis K."/>
            <person name="Ivanova N."/>
            <person name="Mikhailova N."/>
            <person name="Held B."/>
            <person name="Detter J.C."/>
            <person name="Tapia R."/>
            <person name="Han C."/>
            <person name="Land M."/>
            <person name="Hauser L."/>
            <person name="Markowitz V."/>
            <person name="Cheng J.-F."/>
            <person name="Hugenholtz P."/>
            <person name="Woyke T."/>
            <person name="Wu D."/>
            <person name="Tindall B."/>
            <person name="Brambilla E."/>
            <person name="Klenk H.-P."/>
            <person name="Eisen J.A."/>
        </authorList>
    </citation>
    <scope>NUCLEOTIDE SEQUENCE [LARGE SCALE GENOMIC DNA]</scope>
    <source>
        <strain evidence="3">DSM 18603</strain>
    </source>
</reference>
<name>H1YDG5_9SPHI</name>
<feature type="chain" id="PRO_5003558594" description="Outer membrane protein beta-barrel domain-containing protein" evidence="1">
    <location>
        <begin position="20"/>
        <end position="204"/>
    </location>
</feature>
<sequence length="204" mass="22031">MKKNLLFLILIAVASISRAQSITTALGVAKLIPTFEFGVKGGINLTSLSTSGNLSSDNQAGYLAGFYARVGKMIQFEPEIYLTGKNVKLTNDNGDENTVKFTSIDVPLLLVKNWGIAGIGVHVNAGPVISFVVDKNQSLGGAYNKVTKFEYNNQAVALQFGGGVTLQSLTIDLRYEAGLNKLSKDDYPDTRINMFNLSVGIRVY</sequence>
<dbReference type="AlphaFoldDB" id="H1YDG5"/>
<dbReference type="STRING" id="714943.Mucpa_6116"/>
<dbReference type="RefSeq" id="WP_008511716.1">
    <property type="nucleotide sequence ID" value="NZ_CM001403.1"/>
</dbReference>
<evidence type="ECO:0000313" key="3">
    <source>
        <dbReference type="EMBL" id="EHQ30174.1"/>
    </source>
</evidence>